<keyword evidence="2" id="KW-1185">Reference proteome</keyword>
<organism evidence="1 2">
    <name type="scientific">Portunus trituberculatus</name>
    <name type="common">Swimming crab</name>
    <name type="synonym">Neptunus trituberculatus</name>
    <dbReference type="NCBI Taxonomy" id="210409"/>
    <lineage>
        <taxon>Eukaryota</taxon>
        <taxon>Metazoa</taxon>
        <taxon>Ecdysozoa</taxon>
        <taxon>Arthropoda</taxon>
        <taxon>Crustacea</taxon>
        <taxon>Multicrustacea</taxon>
        <taxon>Malacostraca</taxon>
        <taxon>Eumalacostraca</taxon>
        <taxon>Eucarida</taxon>
        <taxon>Decapoda</taxon>
        <taxon>Pleocyemata</taxon>
        <taxon>Brachyura</taxon>
        <taxon>Eubrachyura</taxon>
        <taxon>Portunoidea</taxon>
        <taxon>Portunidae</taxon>
        <taxon>Portuninae</taxon>
        <taxon>Portunus</taxon>
    </lineage>
</organism>
<comment type="caution">
    <text evidence="1">The sequence shown here is derived from an EMBL/GenBank/DDBJ whole genome shotgun (WGS) entry which is preliminary data.</text>
</comment>
<evidence type="ECO:0000313" key="1">
    <source>
        <dbReference type="EMBL" id="MPC71681.1"/>
    </source>
</evidence>
<proteinExistence type="predicted"/>
<evidence type="ECO:0000313" key="2">
    <source>
        <dbReference type="Proteomes" id="UP000324222"/>
    </source>
</evidence>
<dbReference type="AlphaFoldDB" id="A0A5B7HFZ0"/>
<dbReference type="EMBL" id="VSRR010033368">
    <property type="protein sequence ID" value="MPC71681.1"/>
    <property type="molecule type" value="Genomic_DNA"/>
</dbReference>
<gene>
    <name evidence="1" type="ORF">E2C01_065966</name>
</gene>
<reference evidence="1 2" key="1">
    <citation type="submission" date="2019-05" db="EMBL/GenBank/DDBJ databases">
        <title>Another draft genome of Portunus trituberculatus and its Hox gene families provides insights of decapod evolution.</title>
        <authorList>
            <person name="Jeong J.-H."/>
            <person name="Song I."/>
            <person name="Kim S."/>
            <person name="Choi T."/>
            <person name="Kim D."/>
            <person name="Ryu S."/>
            <person name="Kim W."/>
        </authorList>
    </citation>
    <scope>NUCLEOTIDE SEQUENCE [LARGE SCALE GENOMIC DNA]</scope>
    <source>
        <tissue evidence="1">Muscle</tissue>
    </source>
</reference>
<accession>A0A5B7HFZ0</accession>
<name>A0A5B7HFZ0_PORTR</name>
<sequence>MSEGTGYPQYLLLFSHQLQLPVEGLNLPMPLTNAYVNTSHYLKELQRVLHSTHKEVNMRSPKVNRNVQHPFSIGDALLVKFLLLHRHHKLHPCWQGPFTVMSLPSPFQITYNTGLGLRTVLISHVKLFHMPASQQQGTSYAGVTLQHFFYYDAHDSRTGQFSATAYDCRNGWEYFSARRTHKTKDVQLHGGLKVDVHSWFRRQPLHTHVQKACDV</sequence>
<protein>
    <submittedName>
        <fullName evidence="1">Uncharacterized protein</fullName>
    </submittedName>
</protein>
<dbReference type="Proteomes" id="UP000324222">
    <property type="component" value="Unassembled WGS sequence"/>
</dbReference>